<accession>A0A1D6MHB6</accession>
<name>A0A1D6MHB6_MAIZE</name>
<feature type="compositionally biased region" description="Basic residues" evidence="1">
    <location>
        <begin position="302"/>
        <end position="312"/>
    </location>
</feature>
<feature type="compositionally biased region" description="Polar residues" evidence="1">
    <location>
        <begin position="327"/>
        <end position="337"/>
    </location>
</feature>
<feature type="compositionally biased region" description="Basic and acidic residues" evidence="1">
    <location>
        <begin position="62"/>
        <end position="72"/>
    </location>
</feature>
<feature type="region of interest" description="Disordered" evidence="1">
    <location>
        <begin position="296"/>
        <end position="337"/>
    </location>
</feature>
<evidence type="ECO:0000313" key="2">
    <source>
        <dbReference type="EMBL" id="ONM28835.1"/>
    </source>
</evidence>
<feature type="region of interest" description="Disordered" evidence="1">
    <location>
        <begin position="54"/>
        <end position="186"/>
    </location>
</feature>
<protein>
    <submittedName>
        <fullName evidence="2">Uncharacterized protein</fullName>
    </submittedName>
</protein>
<dbReference type="AlphaFoldDB" id="A0A1D6MHB6"/>
<feature type="compositionally biased region" description="Polar residues" evidence="1">
    <location>
        <begin position="83"/>
        <end position="97"/>
    </location>
</feature>
<gene>
    <name evidence="2" type="ORF">ZEAMMB73_Zm00001d039425</name>
</gene>
<evidence type="ECO:0000256" key="1">
    <source>
        <dbReference type="SAM" id="MobiDB-lite"/>
    </source>
</evidence>
<proteinExistence type="predicted"/>
<dbReference type="EMBL" id="CM007649">
    <property type="protein sequence ID" value="ONM28835.1"/>
    <property type="molecule type" value="Genomic_DNA"/>
</dbReference>
<organism evidence="2">
    <name type="scientific">Zea mays</name>
    <name type="common">Maize</name>
    <dbReference type="NCBI Taxonomy" id="4577"/>
    <lineage>
        <taxon>Eukaryota</taxon>
        <taxon>Viridiplantae</taxon>
        <taxon>Streptophyta</taxon>
        <taxon>Embryophyta</taxon>
        <taxon>Tracheophyta</taxon>
        <taxon>Spermatophyta</taxon>
        <taxon>Magnoliopsida</taxon>
        <taxon>Liliopsida</taxon>
        <taxon>Poales</taxon>
        <taxon>Poaceae</taxon>
        <taxon>PACMAD clade</taxon>
        <taxon>Panicoideae</taxon>
        <taxon>Andropogonodae</taxon>
        <taxon>Andropogoneae</taxon>
        <taxon>Tripsacinae</taxon>
        <taxon>Zea</taxon>
    </lineage>
</organism>
<reference evidence="2" key="1">
    <citation type="submission" date="2015-12" db="EMBL/GenBank/DDBJ databases">
        <title>Update maize B73 reference genome by single molecule sequencing technologies.</title>
        <authorList>
            <consortium name="Maize Genome Sequencing Project"/>
            <person name="Ware D."/>
        </authorList>
    </citation>
    <scope>NUCLEOTIDE SEQUENCE [LARGE SCALE GENOMIC DNA]</scope>
    <source>
        <tissue evidence="2">Seedling</tissue>
    </source>
</reference>
<sequence length="337" mass="37071">MPAILQACLGTPQAKSLMQNVGRRKLEAKGNQHCCHTFDFFFTNHSHALFRQGVTGGKQHKHDPERRTRESRAVPAPEANAELVSSLQKRQAQANTRSRSEMFNPCKEDSASGFRIEPPRPTPVTESSEDPQRAYPTRIFHSGPLVNQSQPSKAGGGKNGEPQVPGVANHPVVLSTRSGPRADDSGRTMVAQAEAFAHGRRLSESINEHFSNSGKYDQVFPKKDDRNIRADGAIVSNVLPEMQKGEKLDCPVSAMGYGSKGSKIHHSGPLTCPSGSNVDEMLKENDRQIQEVFRRTRVEKSRARRDHGHHQGGIRPGDFGAIPVFPSSRSSYQAVQQ</sequence>